<proteinExistence type="predicted"/>
<keyword evidence="5" id="KW-1185">Reference proteome</keyword>
<evidence type="ECO:0000313" key="4">
    <source>
        <dbReference type="EMBL" id="AMY12335.1"/>
    </source>
</evidence>
<dbReference type="InterPro" id="IPR013105">
    <property type="entry name" value="TPR_2"/>
</dbReference>
<accession>A0A143PUK2</accession>
<dbReference type="EMBL" id="CP015136">
    <property type="protein sequence ID" value="AMY12335.1"/>
    <property type="molecule type" value="Genomic_DNA"/>
</dbReference>
<keyword evidence="4" id="KW-0449">Lipoprotein</keyword>
<dbReference type="PROSITE" id="PS50005">
    <property type="entry name" value="TPR"/>
    <property type="match status" value="2"/>
</dbReference>
<dbReference type="PROSITE" id="PS50293">
    <property type="entry name" value="TPR_REGION"/>
    <property type="match status" value="1"/>
</dbReference>
<reference evidence="5" key="2">
    <citation type="submission" date="2016-04" db="EMBL/GenBank/DDBJ databases">
        <title>First Complete Genome Sequence of a Subdivision 6 Acidobacterium.</title>
        <authorList>
            <person name="Huang S."/>
            <person name="Vieira S."/>
            <person name="Bunk B."/>
            <person name="Riedel T."/>
            <person name="Sproeer C."/>
            <person name="Overmann J."/>
        </authorList>
    </citation>
    <scope>NUCLEOTIDE SEQUENCE [LARGE SCALE GENOMIC DNA]</scope>
    <source>
        <strain evidence="5">DSM 100886 HEG_-6_39</strain>
    </source>
</reference>
<dbReference type="PANTHER" id="PTHR44366">
    <property type="entry name" value="UDP-N-ACETYLGLUCOSAMINE--PEPTIDE N-ACETYLGLUCOSAMINYLTRANSFERASE 110 KDA SUBUNIT"/>
    <property type="match status" value="1"/>
</dbReference>
<feature type="repeat" description="TPR" evidence="3">
    <location>
        <begin position="191"/>
        <end position="224"/>
    </location>
</feature>
<dbReference type="InterPro" id="IPR019734">
    <property type="entry name" value="TPR_rpt"/>
</dbReference>
<dbReference type="InterPro" id="IPR011990">
    <property type="entry name" value="TPR-like_helical_dom_sf"/>
</dbReference>
<dbReference type="OrthoDB" id="9769030at2"/>
<dbReference type="SMART" id="SM00028">
    <property type="entry name" value="TPR"/>
    <property type="match status" value="3"/>
</dbReference>
<keyword evidence="2 3" id="KW-0802">TPR repeat</keyword>
<evidence type="ECO:0000256" key="3">
    <source>
        <dbReference type="PROSITE-ProRule" id="PRU00339"/>
    </source>
</evidence>
<dbReference type="KEGG" id="abac:LuPra_05608"/>
<name>A0A143PUK2_LUTPR</name>
<dbReference type="Pfam" id="PF13432">
    <property type="entry name" value="TPR_16"/>
    <property type="match status" value="1"/>
</dbReference>
<protein>
    <submittedName>
        <fullName evidence="4">Putative PEP-CTERM system TPR-repeat lipoprotein</fullName>
    </submittedName>
</protein>
<dbReference type="Pfam" id="PF07719">
    <property type="entry name" value="TPR_2"/>
    <property type="match status" value="1"/>
</dbReference>
<feature type="repeat" description="TPR" evidence="3">
    <location>
        <begin position="157"/>
        <end position="190"/>
    </location>
</feature>
<dbReference type="PANTHER" id="PTHR44366:SF1">
    <property type="entry name" value="UDP-N-ACETYLGLUCOSAMINE--PEPTIDE N-ACETYLGLUCOSAMINYLTRANSFERASE 110 KDA SUBUNIT"/>
    <property type="match status" value="1"/>
</dbReference>
<evidence type="ECO:0000256" key="2">
    <source>
        <dbReference type="ARBA" id="ARBA00022803"/>
    </source>
</evidence>
<dbReference type="SUPFAM" id="SSF48452">
    <property type="entry name" value="TPR-like"/>
    <property type="match status" value="1"/>
</dbReference>
<dbReference type="STRING" id="1855912.LuPra_05608"/>
<dbReference type="Gene3D" id="1.25.40.10">
    <property type="entry name" value="Tetratricopeptide repeat domain"/>
    <property type="match status" value="2"/>
</dbReference>
<dbReference type="RefSeq" id="WP_110173800.1">
    <property type="nucleotide sequence ID" value="NZ_CP015136.1"/>
</dbReference>
<dbReference type="GO" id="GO:0006493">
    <property type="term" value="P:protein O-linked glycosylation"/>
    <property type="evidence" value="ECO:0007669"/>
    <property type="project" value="InterPro"/>
</dbReference>
<keyword evidence="1" id="KW-0677">Repeat</keyword>
<evidence type="ECO:0000256" key="1">
    <source>
        <dbReference type="ARBA" id="ARBA00022737"/>
    </source>
</evidence>
<dbReference type="InterPro" id="IPR037919">
    <property type="entry name" value="OGT"/>
</dbReference>
<dbReference type="GO" id="GO:0097363">
    <property type="term" value="F:protein O-acetylglucosaminyltransferase activity"/>
    <property type="evidence" value="ECO:0007669"/>
    <property type="project" value="TreeGrafter"/>
</dbReference>
<dbReference type="AlphaFoldDB" id="A0A143PUK2"/>
<gene>
    <name evidence="4" type="ORF">LuPra_05608</name>
</gene>
<dbReference type="Proteomes" id="UP000076079">
    <property type="component" value="Chromosome"/>
</dbReference>
<sequence length="269" mass="29650">MADARVPARVVRTRFPALRDDHLRSLAQWRLVQPTREQGETMYSFADLAPLREVNDALGRGMPLKVIVRQLLAARQGQLTLFDGGPVTPDQESRARVVTLASRATRAEAVPAGSPVDTSRAEDAFERATAMDGQPGQSRGIVMQAYREALAFDPALVPALINLGNLQYADGHLPEAAALYAQAVSLAPDTFEGWFNLGHTHHDAGRFADAVRCYTRALELLPESADACFYLAVAYEKLGRSQDARPLWQHYQRLAPDGEWIALAREFAE</sequence>
<organism evidence="4 5">
    <name type="scientific">Luteitalea pratensis</name>
    <dbReference type="NCBI Taxonomy" id="1855912"/>
    <lineage>
        <taxon>Bacteria</taxon>
        <taxon>Pseudomonadati</taxon>
        <taxon>Acidobacteriota</taxon>
        <taxon>Vicinamibacteria</taxon>
        <taxon>Vicinamibacterales</taxon>
        <taxon>Vicinamibacteraceae</taxon>
        <taxon>Luteitalea</taxon>
    </lineage>
</organism>
<evidence type="ECO:0000313" key="5">
    <source>
        <dbReference type="Proteomes" id="UP000076079"/>
    </source>
</evidence>
<reference evidence="4 5" key="1">
    <citation type="journal article" date="2016" name="Genome Announc.">
        <title>First Complete Genome Sequence of a Subdivision 6 Acidobacterium Strain.</title>
        <authorList>
            <person name="Huang S."/>
            <person name="Vieira S."/>
            <person name="Bunk B."/>
            <person name="Riedel T."/>
            <person name="Sproer C."/>
            <person name="Overmann J."/>
        </authorList>
    </citation>
    <scope>NUCLEOTIDE SEQUENCE [LARGE SCALE GENOMIC DNA]</scope>
    <source>
        <strain evidence="5">DSM 100886 HEG_-6_39</strain>
    </source>
</reference>